<dbReference type="AlphaFoldDB" id="A0AAE1A7R2"/>
<protein>
    <submittedName>
        <fullName evidence="1">Uncharacterized protein</fullName>
    </submittedName>
</protein>
<dbReference type="EMBL" id="JAWDGP010002547">
    <property type="protein sequence ID" value="KAK3782021.1"/>
    <property type="molecule type" value="Genomic_DNA"/>
</dbReference>
<evidence type="ECO:0000313" key="1">
    <source>
        <dbReference type="EMBL" id="KAK3782021.1"/>
    </source>
</evidence>
<sequence length="75" mass="8329">MLVQFTTTKSLENIFTVYQLMTQSSSNICPQYPSSTTSGDIRANLQTRHSLDLATDANGPRNFTMSDLSLLVISR</sequence>
<comment type="caution">
    <text evidence="1">The sequence shown here is derived from an EMBL/GenBank/DDBJ whole genome shotgun (WGS) entry which is preliminary data.</text>
</comment>
<organism evidence="1 2">
    <name type="scientific">Elysia crispata</name>
    <name type="common">lettuce slug</name>
    <dbReference type="NCBI Taxonomy" id="231223"/>
    <lineage>
        <taxon>Eukaryota</taxon>
        <taxon>Metazoa</taxon>
        <taxon>Spiralia</taxon>
        <taxon>Lophotrochozoa</taxon>
        <taxon>Mollusca</taxon>
        <taxon>Gastropoda</taxon>
        <taxon>Heterobranchia</taxon>
        <taxon>Euthyneura</taxon>
        <taxon>Panpulmonata</taxon>
        <taxon>Sacoglossa</taxon>
        <taxon>Placobranchoidea</taxon>
        <taxon>Plakobranchidae</taxon>
        <taxon>Elysia</taxon>
    </lineage>
</organism>
<keyword evidence="2" id="KW-1185">Reference proteome</keyword>
<dbReference type="Proteomes" id="UP001283361">
    <property type="component" value="Unassembled WGS sequence"/>
</dbReference>
<evidence type="ECO:0000313" key="2">
    <source>
        <dbReference type="Proteomes" id="UP001283361"/>
    </source>
</evidence>
<gene>
    <name evidence="1" type="ORF">RRG08_027195</name>
</gene>
<accession>A0AAE1A7R2</accession>
<proteinExistence type="predicted"/>
<name>A0AAE1A7R2_9GAST</name>
<reference evidence="1" key="1">
    <citation type="journal article" date="2023" name="G3 (Bethesda)">
        <title>A reference genome for the long-term kleptoplast-retaining sea slug Elysia crispata morphotype clarki.</title>
        <authorList>
            <person name="Eastman K.E."/>
            <person name="Pendleton A.L."/>
            <person name="Shaikh M.A."/>
            <person name="Suttiyut T."/>
            <person name="Ogas R."/>
            <person name="Tomko P."/>
            <person name="Gavelis G."/>
            <person name="Widhalm J.R."/>
            <person name="Wisecaver J.H."/>
        </authorList>
    </citation>
    <scope>NUCLEOTIDE SEQUENCE</scope>
    <source>
        <strain evidence="1">ECLA1</strain>
    </source>
</reference>